<feature type="chain" id="PRO_5022839419" description="Probable pectate lyase C" evidence="2">
    <location>
        <begin position="32"/>
        <end position="776"/>
    </location>
</feature>
<dbReference type="SUPFAM" id="SSF51126">
    <property type="entry name" value="Pectin lyase-like"/>
    <property type="match status" value="1"/>
</dbReference>
<dbReference type="InterPro" id="IPR011050">
    <property type="entry name" value="Pectin_lyase_fold/virulence"/>
</dbReference>
<dbReference type="OrthoDB" id="6475864at2"/>
<keyword evidence="3" id="KW-0456">Lyase</keyword>
<dbReference type="GO" id="GO:0000272">
    <property type="term" value="P:polysaccharide catabolic process"/>
    <property type="evidence" value="ECO:0007669"/>
    <property type="project" value="InterPro"/>
</dbReference>
<dbReference type="GO" id="GO:0016829">
    <property type="term" value="F:lyase activity"/>
    <property type="evidence" value="ECO:0007669"/>
    <property type="project" value="UniProtKB-KW"/>
</dbReference>
<comment type="caution">
    <text evidence="3">The sequence shown here is derived from an EMBL/GenBank/DDBJ whole genome shotgun (WGS) entry which is preliminary data.</text>
</comment>
<dbReference type="InterPro" id="IPR018247">
    <property type="entry name" value="EF_Hand_1_Ca_BS"/>
</dbReference>
<dbReference type="Gene3D" id="2.160.20.10">
    <property type="entry name" value="Single-stranded right-handed beta-helix, Pectin lyase-like"/>
    <property type="match status" value="1"/>
</dbReference>
<feature type="signal peptide" evidence="2">
    <location>
        <begin position="1"/>
        <end position="31"/>
    </location>
</feature>
<dbReference type="InterPro" id="IPR036439">
    <property type="entry name" value="Dockerin_dom_sf"/>
</dbReference>
<dbReference type="Proteomes" id="UP000318437">
    <property type="component" value="Unassembled WGS sequence"/>
</dbReference>
<evidence type="ECO:0000256" key="1">
    <source>
        <dbReference type="ARBA" id="ARBA00016512"/>
    </source>
</evidence>
<dbReference type="EMBL" id="SJPS01000005">
    <property type="protein sequence ID" value="TWU24562.1"/>
    <property type="molecule type" value="Genomic_DNA"/>
</dbReference>
<dbReference type="PROSITE" id="PS00018">
    <property type="entry name" value="EF_HAND_1"/>
    <property type="match status" value="2"/>
</dbReference>
<dbReference type="CDD" id="cd14251">
    <property type="entry name" value="PL-6"/>
    <property type="match status" value="1"/>
</dbReference>
<reference evidence="3 4" key="1">
    <citation type="submission" date="2019-02" db="EMBL/GenBank/DDBJ databases">
        <title>Deep-cultivation of Planctomycetes and their phenomic and genomic characterization uncovers novel biology.</title>
        <authorList>
            <person name="Wiegand S."/>
            <person name="Jogler M."/>
            <person name="Boedeker C."/>
            <person name="Pinto D."/>
            <person name="Vollmers J."/>
            <person name="Rivas-Marin E."/>
            <person name="Kohn T."/>
            <person name="Peeters S.H."/>
            <person name="Heuer A."/>
            <person name="Rast P."/>
            <person name="Oberbeckmann S."/>
            <person name="Bunk B."/>
            <person name="Jeske O."/>
            <person name="Meyerdierks A."/>
            <person name="Storesund J.E."/>
            <person name="Kallscheuer N."/>
            <person name="Luecker S."/>
            <person name="Lage O.M."/>
            <person name="Pohl T."/>
            <person name="Merkel B.J."/>
            <person name="Hornburger P."/>
            <person name="Mueller R.-W."/>
            <person name="Bruemmer F."/>
            <person name="Labrenz M."/>
            <person name="Spormann A.M."/>
            <person name="Op Den Camp H."/>
            <person name="Overmann J."/>
            <person name="Amann R."/>
            <person name="Jetten M.S.M."/>
            <person name="Mascher T."/>
            <person name="Medema M.H."/>
            <person name="Devos D.P."/>
            <person name="Kaster A.-K."/>
            <person name="Ovreas L."/>
            <person name="Rohde M."/>
            <person name="Galperin M.Y."/>
            <person name="Jogler C."/>
        </authorList>
    </citation>
    <scope>NUCLEOTIDE SEQUENCE [LARGE SCALE GENOMIC DNA]</scope>
    <source>
        <strain evidence="3 4">Pla144</strain>
    </source>
</reference>
<gene>
    <name evidence="3" type="primary">cslB_2</name>
    <name evidence="3" type="ORF">Pla144_34460</name>
</gene>
<name>A0A5C6CJM2_9BACT</name>
<evidence type="ECO:0000256" key="2">
    <source>
        <dbReference type="SAM" id="SignalP"/>
    </source>
</evidence>
<dbReference type="Gene3D" id="1.10.1330.10">
    <property type="entry name" value="Dockerin domain"/>
    <property type="match status" value="1"/>
</dbReference>
<keyword evidence="4" id="KW-1185">Reference proteome</keyword>
<proteinExistence type="predicted"/>
<protein>
    <recommendedName>
        <fullName evidence="1">Probable pectate lyase C</fullName>
    </recommendedName>
</protein>
<sequence precursor="true">MKTHPLTLTDPWNCCAIILIASHLWCTSAYATEFMVSSASQITTAMQTAQPGDTLIMTNGTWTNQQISFGGFGNSTNPITLRAETPGQVILNGNSTLDITGSWLVADGLRFEGGALANGSSAIVEFRGSKGEATNSRLTNSAIIGYNPASVDDRYHWVEIFGQNNRVDHNRFENQNHSGVTVVVRRDDTGADNHLIDANHFVDRPVPNNPSDPNGFETIRVGTSDESLSDSFTTVENNLFERLDGEIEIISNKSGQNTYRYNTFRDSKGTLTLRHGNDTLVEGNFFLGGDTNNSGAIRVIGERQTIVNNYIANVDDRAGGAISISAGVPNSALNQYYQVKDAVIAHNTLVNTQGVMLTFDDGLGSSGRTLKAENVTVANNIFRSDGPTIFEGSEGTGWTWEGNIAFGGSLGPKAGAAGITAVDPQLQIDPDGLWRLSSTSPAINSGTGSYGGLIANDMDGQARIGIFDIGADEFSMAQIVRKPLAAADVGPSWLGPDEPPVGGGGGGCFARGCSIQAEDFAAILDPNNNGLFYTTVDDTDALGGKAIRAPGGNTYTQSGPQDTIAVYDMEFQQAGTYRAYYRAKGFNGSSDSLYVPNNFNIDPTVQENTSNDSTYVWEVGNTFTISPSNVGVPLEFRIGKREGSNQLDALVLDLDLSLTPAELDALFAPVFDPGDFNEDGFVDGNDLLSWQTGYGTPNSASHLDGDADEDGDVDGNDFLIWQRGYTGPAPLASQTVAVPERSGMTLCLIGLLVSAVCTRSGNSLQPFIRSILSHAS</sequence>
<dbReference type="AlphaFoldDB" id="A0A5C6CJM2"/>
<evidence type="ECO:0000313" key="3">
    <source>
        <dbReference type="EMBL" id="TWU24562.1"/>
    </source>
</evidence>
<organism evidence="3 4">
    <name type="scientific">Bythopirellula polymerisocia</name>
    <dbReference type="NCBI Taxonomy" id="2528003"/>
    <lineage>
        <taxon>Bacteria</taxon>
        <taxon>Pseudomonadati</taxon>
        <taxon>Planctomycetota</taxon>
        <taxon>Planctomycetia</taxon>
        <taxon>Pirellulales</taxon>
        <taxon>Lacipirellulaceae</taxon>
        <taxon>Bythopirellula</taxon>
    </lineage>
</organism>
<evidence type="ECO:0000313" key="4">
    <source>
        <dbReference type="Proteomes" id="UP000318437"/>
    </source>
</evidence>
<dbReference type="InterPro" id="IPR012334">
    <property type="entry name" value="Pectin_lyas_fold"/>
</dbReference>
<dbReference type="InterPro" id="IPR039513">
    <property type="entry name" value="PL-6"/>
</dbReference>
<keyword evidence="2" id="KW-0732">Signal</keyword>
<accession>A0A5C6CJM2</accession>
<dbReference type="Pfam" id="PF14592">
    <property type="entry name" value="Chondroitinas_B"/>
    <property type="match status" value="1"/>
</dbReference>